<evidence type="ECO:0000313" key="2">
    <source>
        <dbReference type="EMBL" id="KAF5256100.1"/>
    </source>
</evidence>
<dbReference type="EMBL" id="JAAFOW010002809">
    <property type="protein sequence ID" value="KAF5256100.1"/>
    <property type="molecule type" value="Genomic_DNA"/>
</dbReference>
<evidence type="ECO:0000313" key="3">
    <source>
        <dbReference type="Proteomes" id="UP000558688"/>
    </source>
</evidence>
<feature type="region of interest" description="Disordered" evidence="1">
    <location>
        <begin position="147"/>
        <end position="167"/>
    </location>
</feature>
<evidence type="ECO:0000256" key="1">
    <source>
        <dbReference type="SAM" id="MobiDB-lite"/>
    </source>
</evidence>
<organism evidence="2 3">
    <name type="scientific">Fusarium oxysporum</name>
    <name type="common">Fusarium vascular wilt</name>
    <dbReference type="NCBI Taxonomy" id="5507"/>
    <lineage>
        <taxon>Eukaryota</taxon>
        <taxon>Fungi</taxon>
        <taxon>Dikarya</taxon>
        <taxon>Ascomycota</taxon>
        <taxon>Pezizomycotina</taxon>
        <taxon>Sordariomycetes</taxon>
        <taxon>Hypocreomycetidae</taxon>
        <taxon>Hypocreales</taxon>
        <taxon>Nectriaceae</taxon>
        <taxon>Fusarium</taxon>
        <taxon>Fusarium oxysporum species complex</taxon>
    </lineage>
</organism>
<accession>A0A8H5ED51</accession>
<name>A0A8H5ED51_FUSOX</name>
<proteinExistence type="predicted"/>
<dbReference type="Proteomes" id="UP000558688">
    <property type="component" value="Unassembled WGS sequence"/>
</dbReference>
<feature type="compositionally biased region" description="Polar residues" evidence="1">
    <location>
        <begin position="1"/>
        <end position="13"/>
    </location>
</feature>
<protein>
    <submittedName>
        <fullName evidence="2">Uncharacterized protein</fullName>
    </submittedName>
</protein>
<comment type="caution">
    <text evidence="2">The sequence shown here is derived from an EMBL/GenBank/DDBJ whole genome shotgun (WGS) entry which is preliminary data.</text>
</comment>
<sequence>MNSSQPSDISWTSPMEHPCPGQVNVSFHANPTVMDPDASRYLESTQNASQDLRSSQGCKTSQSSIEPAQLLQLETKMEKLSRGIRILKRLVRPRKKSRYRHFRHRQAPVYIGSFSLTINNSPNTTMTPKESHGRHLSCSQVIPYTPNEERAVDEDRVAQTDSEDEGN</sequence>
<feature type="compositionally biased region" description="Basic and acidic residues" evidence="1">
    <location>
        <begin position="147"/>
        <end position="158"/>
    </location>
</feature>
<gene>
    <name evidence="2" type="ORF">FOXYS1_13443</name>
</gene>
<feature type="compositionally biased region" description="Polar residues" evidence="1">
    <location>
        <begin position="42"/>
        <end position="65"/>
    </location>
</feature>
<feature type="region of interest" description="Disordered" evidence="1">
    <location>
        <begin position="1"/>
        <end position="65"/>
    </location>
</feature>
<reference evidence="2" key="1">
    <citation type="submission" date="2020-02" db="EMBL/GenBank/DDBJ databases">
        <title>Identification and distribution of gene clusters putatively required for synthesis of sphingolipid metabolism inhibitors in phylogenetically diverse species of the filamentous fungus Fusarium.</title>
        <authorList>
            <person name="Kim H.-S."/>
            <person name="Busman M."/>
            <person name="Brown D.W."/>
            <person name="Divon H."/>
            <person name="Uhlig S."/>
            <person name="Proctor R.H."/>
        </authorList>
    </citation>
    <scope>NUCLEOTIDE SEQUENCE [LARGE SCALE GENOMIC DNA]</scope>
    <source>
        <strain evidence="2">NRRL 39464</strain>
    </source>
</reference>
<dbReference type="AlphaFoldDB" id="A0A8H5ED51"/>